<keyword evidence="2" id="KW-0472">Membrane</keyword>
<evidence type="ECO:0000256" key="1">
    <source>
        <dbReference type="SAM" id="MobiDB-lite"/>
    </source>
</evidence>
<reference evidence="5" key="1">
    <citation type="submission" date="2025-08" db="UniProtKB">
        <authorList>
            <consortium name="RefSeq"/>
        </authorList>
    </citation>
    <scope>IDENTIFICATION</scope>
</reference>
<dbReference type="InterPro" id="IPR041066">
    <property type="entry name" value="C19orf38_Ig"/>
</dbReference>
<keyword evidence="4" id="KW-1185">Reference proteome</keyword>
<accession>A0ABM1K2D9</accession>
<protein>
    <submittedName>
        <fullName evidence="5">Protein HIDE1</fullName>
    </submittedName>
</protein>
<name>A0ABM1K2D9_GEKJA</name>
<evidence type="ECO:0000259" key="3">
    <source>
        <dbReference type="PROSITE" id="PS50835"/>
    </source>
</evidence>
<dbReference type="Proteomes" id="UP000694871">
    <property type="component" value="Unplaced"/>
</dbReference>
<dbReference type="InterPro" id="IPR040438">
    <property type="entry name" value="HIDE1"/>
</dbReference>
<dbReference type="GeneID" id="107111422"/>
<dbReference type="Gene3D" id="2.60.40.10">
    <property type="entry name" value="Immunoglobulins"/>
    <property type="match status" value="1"/>
</dbReference>
<proteinExistence type="predicted"/>
<feature type="region of interest" description="Disordered" evidence="1">
    <location>
        <begin position="214"/>
        <end position="234"/>
    </location>
</feature>
<dbReference type="InterPro" id="IPR036179">
    <property type="entry name" value="Ig-like_dom_sf"/>
</dbReference>
<feature type="transmembrane region" description="Helical" evidence="2">
    <location>
        <begin position="46"/>
        <end position="64"/>
    </location>
</feature>
<dbReference type="PROSITE" id="PS50835">
    <property type="entry name" value="IG_LIKE"/>
    <property type="match status" value="1"/>
</dbReference>
<evidence type="ECO:0000313" key="5">
    <source>
        <dbReference type="RefSeq" id="XP_015267876.1"/>
    </source>
</evidence>
<dbReference type="Pfam" id="PF17737">
    <property type="entry name" value="Ig_C19orf38"/>
    <property type="match status" value="1"/>
</dbReference>
<organism evidence="4 5">
    <name type="scientific">Gekko japonicus</name>
    <name type="common">Schlegel's Japanese gecko</name>
    <dbReference type="NCBI Taxonomy" id="146911"/>
    <lineage>
        <taxon>Eukaryota</taxon>
        <taxon>Metazoa</taxon>
        <taxon>Chordata</taxon>
        <taxon>Craniata</taxon>
        <taxon>Vertebrata</taxon>
        <taxon>Euteleostomi</taxon>
        <taxon>Lepidosauria</taxon>
        <taxon>Squamata</taxon>
        <taxon>Bifurcata</taxon>
        <taxon>Gekkota</taxon>
        <taxon>Gekkonidae</taxon>
        <taxon>Gekkoninae</taxon>
        <taxon>Gekko</taxon>
    </lineage>
</organism>
<keyword evidence="2" id="KW-1133">Transmembrane helix</keyword>
<dbReference type="InterPro" id="IPR007110">
    <property type="entry name" value="Ig-like_dom"/>
</dbReference>
<feature type="domain" description="Ig-like" evidence="3">
    <location>
        <begin position="27"/>
        <end position="115"/>
    </location>
</feature>
<feature type="compositionally biased region" description="Basic and acidic residues" evidence="1">
    <location>
        <begin position="214"/>
        <end position="224"/>
    </location>
</feature>
<gene>
    <name evidence="5" type="primary">LOC107111422</name>
</gene>
<dbReference type="PANTHER" id="PTHR36859:SF1">
    <property type="entry name" value="PROTEIN HIDE1"/>
    <property type="match status" value="1"/>
</dbReference>
<dbReference type="RefSeq" id="XP_015267876.1">
    <property type="nucleotide sequence ID" value="XM_015412390.1"/>
</dbReference>
<dbReference type="SUPFAM" id="SSF48726">
    <property type="entry name" value="Immunoglobulin"/>
    <property type="match status" value="1"/>
</dbReference>
<evidence type="ECO:0000313" key="4">
    <source>
        <dbReference type="Proteomes" id="UP000694871"/>
    </source>
</evidence>
<dbReference type="InterPro" id="IPR013783">
    <property type="entry name" value="Ig-like_fold"/>
</dbReference>
<feature type="transmembrane region" description="Helical" evidence="2">
    <location>
        <begin position="6"/>
        <end position="26"/>
    </location>
</feature>
<keyword evidence="2" id="KW-0812">Transmembrane</keyword>
<sequence length="234" mass="25788">MFHGHIGLKILFLLASSWVASGQLPLPRLYLETSSDRLTEGESIRIFCVAPGAYLGAYFYLFMVGQTRPMQVLPAPETQHQAAFLLENVTTSRTGLYRCQYGVQNGSRLQPSALSDPVEIIVEGFGLSTLPPTSPPGSDCQDPSWILLAALGVTGVLLLGMTLLVAAMALGGFKKRRQQKKKELNSCWTEGRRCPTELSFDNCVFTIAPKKRDQEAAESHRDAQPDFFTFRASE</sequence>
<evidence type="ECO:0000256" key="2">
    <source>
        <dbReference type="SAM" id="Phobius"/>
    </source>
</evidence>
<dbReference type="PANTHER" id="PTHR36859">
    <property type="entry name" value="PROTEIN HIDE1"/>
    <property type="match status" value="1"/>
</dbReference>
<feature type="transmembrane region" description="Helical" evidence="2">
    <location>
        <begin position="145"/>
        <end position="173"/>
    </location>
</feature>